<reference evidence="1" key="1">
    <citation type="submission" date="2018-05" db="EMBL/GenBank/DDBJ databases">
        <authorList>
            <person name="Lanie J.A."/>
            <person name="Ng W.-L."/>
            <person name="Kazmierczak K.M."/>
            <person name="Andrzejewski T.M."/>
            <person name="Davidsen T.M."/>
            <person name="Wayne K.J."/>
            <person name="Tettelin H."/>
            <person name="Glass J.I."/>
            <person name="Rusch D."/>
            <person name="Podicherti R."/>
            <person name="Tsui H.-C.T."/>
            <person name="Winkler M.E."/>
        </authorList>
    </citation>
    <scope>NUCLEOTIDE SEQUENCE</scope>
</reference>
<organism evidence="1">
    <name type="scientific">marine metagenome</name>
    <dbReference type="NCBI Taxonomy" id="408172"/>
    <lineage>
        <taxon>unclassified sequences</taxon>
        <taxon>metagenomes</taxon>
        <taxon>ecological metagenomes</taxon>
    </lineage>
</organism>
<dbReference type="EMBL" id="UINC01127323">
    <property type="protein sequence ID" value="SVD06365.1"/>
    <property type="molecule type" value="Genomic_DNA"/>
</dbReference>
<protein>
    <submittedName>
        <fullName evidence="1">Uncharacterized protein</fullName>
    </submittedName>
</protein>
<evidence type="ECO:0000313" key="1">
    <source>
        <dbReference type="EMBL" id="SVD06365.1"/>
    </source>
</evidence>
<sequence length="120" mass="13180">MASFQTDVKDSKPSRGELAALSLFALSLFVLYLPDESQQKIASLIQGSFLRPFVMAQEMLTQTRLHAADTERLQALVDSLSSVISSQNTLAEQNDGLRNLLELSRRLPSEYVAAGVIRPG</sequence>
<accession>A0A382SAA4</accession>
<gene>
    <name evidence="1" type="ORF">METZ01_LOCUS359219</name>
</gene>
<dbReference type="AlphaFoldDB" id="A0A382SAA4"/>
<name>A0A382SAA4_9ZZZZ</name>
<feature type="non-terminal residue" evidence="1">
    <location>
        <position position="120"/>
    </location>
</feature>
<proteinExistence type="predicted"/>